<reference evidence="2 3" key="1">
    <citation type="submission" date="2012-01" db="EMBL/GenBank/DDBJ databases">
        <title>Improved High-Quality Draft sequence of Saccharomonospora xinjiangensis XJ-54.</title>
        <authorList>
            <consortium name="US DOE Joint Genome Institute"/>
            <person name="Lucas S."/>
            <person name="Han J."/>
            <person name="Lapidus A."/>
            <person name="Cheng J.-F."/>
            <person name="Goodwin L."/>
            <person name="Pitluck S."/>
            <person name="Peters L."/>
            <person name="Mikhailova N."/>
            <person name="Teshima H."/>
            <person name="Detter J.C."/>
            <person name="Han C."/>
            <person name="Tapia R."/>
            <person name="Land M."/>
            <person name="Hauser L."/>
            <person name="Kyrpides N."/>
            <person name="Ivanova N."/>
            <person name="Pagani I."/>
            <person name="Brambilla E.-M."/>
            <person name="Klenk H.-P."/>
            <person name="Woyke T."/>
        </authorList>
    </citation>
    <scope>NUCLEOTIDE SEQUENCE [LARGE SCALE GENOMIC DNA]</scope>
    <source>
        <strain evidence="2 3">XJ-54</strain>
    </source>
</reference>
<dbReference type="STRING" id="882086.SacxiDRAFT_0664"/>
<evidence type="ECO:0000313" key="3">
    <source>
        <dbReference type="Proteomes" id="UP000004691"/>
    </source>
</evidence>
<keyword evidence="3" id="KW-1185">Reference proteome</keyword>
<dbReference type="HOGENOM" id="CLU_143524_0_0_11"/>
<organism evidence="2 3">
    <name type="scientific">Saccharomonospora xinjiangensis XJ-54</name>
    <dbReference type="NCBI Taxonomy" id="882086"/>
    <lineage>
        <taxon>Bacteria</taxon>
        <taxon>Bacillati</taxon>
        <taxon>Actinomycetota</taxon>
        <taxon>Actinomycetes</taxon>
        <taxon>Pseudonocardiales</taxon>
        <taxon>Pseudonocardiaceae</taxon>
        <taxon>Saccharomonospora</taxon>
    </lineage>
</organism>
<dbReference type="OrthoDB" id="4565554at2"/>
<evidence type="ECO:0008006" key="4">
    <source>
        <dbReference type="Google" id="ProtNLM"/>
    </source>
</evidence>
<dbReference type="RefSeq" id="WP_006237040.1">
    <property type="nucleotide sequence ID" value="NZ_JH636049.1"/>
</dbReference>
<dbReference type="EMBL" id="JH636049">
    <property type="protein sequence ID" value="EID52933.1"/>
    <property type="molecule type" value="Genomic_DNA"/>
</dbReference>
<feature type="compositionally biased region" description="Basic and acidic residues" evidence="1">
    <location>
        <begin position="65"/>
        <end position="87"/>
    </location>
</feature>
<feature type="compositionally biased region" description="Basic and acidic residues" evidence="1">
    <location>
        <begin position="118"/>
        <end position="129"/>
    </location>
</feature>
<evidence type="ECO:0000256" key="1">
    <source>
        <dbReference type="SAM" id="MobiDB-lite"/>
    </source>
</evidence>
<proteinExistence type="predicted"/>
<gene>
    <name evidence="2" type="ORF">SacxiDRAFT_0664</name>
</gene>
<evidence type="ECO:0000313" key="2">
    <source>
        <dbReference type="EMBL" id="EID52933.1"/>
    </source>
</evidence>
<accession>I0UYI0</accession>
<dbReference type="AlphaFoldDB" id="I0UYI0"/>
<sequence>MSDGSEPVTPPQDTGMPDSVETDPAALSSAEDLDEDRLRVDPLEEGVEPPEHWSVAERYATTPFEQRHGETLDQRVSQERPDVGESEAREEDLDFGPGGGAENGPEDAVEATVDYVTEDVRPARPHEEPDTPAVRRGQNADEVDEAGEPDVIRTPDDEDGGGRG</sequence>
<feature type="compositionally biased region" description="Basic and acidic residues" evidence="1">
    <location>
        <begin position="150"/>
        <end position="164"/>
    </location>
</feature>
<name>I0UYI0_9PSEU</name>
<dbReference type="Proteomes" id="UP000004691">
    <property type="component" value="Unassembled WGS sequence"/>
</dbReference>
<feature type="region of interest" description="Disordered" evidence="1">
    <location>
        <begin position="1"/>
        <end position="164"/>
    </location>
</feature>
<dbReference type="eggNOG" id="ENOG50340SV">
    <property type="taxonomic scope" value="Bacteria"/>
</dbReference>
<protein>
    <recommendedName>
        <fullName evidence="4">DUF5709 domain-containing protein</fullName>
    </recommendedName>
</protein>